<feature type="compositionally biased region" description="Low complexity" evidence="7">
    <location>
        <begin position="94"/>
        <end position="124"/>
    </location>
</feature>
<feature type="domain" description="Homeobox" evidence="8">
    <location>
        <begin position="307"/>
        <end position="370"/>
    </location>
</feature>
<evidence type="ECO:0000313" key="10">
    <source>
        <dbReference type="EMBL" id="KAK7245903.1"/>
    </source>
</evidence>
<organism evidence="10 11">
    <name type="scientific">Crotalaria pallida</name>
    <name type="common">Smooth rattlebox</name>
    <name type="synonym">Crotalaria striata</name>
    <dbReference type="NCBI Taxonomy" id="3830"/>
    <lineage>
        <taxon>Eukaryota</taxon>
        <taxon>Viridiplantae</taxon>
        <taxon>Streptophyta</taxon>
        <taxon>Embryophyta</taxon>
        <taxon>Tracheophyta</taxon>
        <taxon>Spermatophyta</taxon>
        <taxon>Magnoliopsida</taxon>
        <taxon>eudicotyledons</taxon>
        <taxon>Gunneridae</taxon>
        <taxon>Pentapetalae</taxon>
        <taxon>rosids</taxon>
        <taxon>fabids</taxon>
        <taxon>Fabales</taxon>
        <taxon>Fabaceae</taxon>
        <taxon>Papilionoideae</taxon>
        <taxon>50 kb inversion clade</taxon>
        <taxon>genistoids sensu lato</taxon>
        <taxon>core genistoids</taxon>
        <taxon>Crotalarieae</taxon>
        <taxon>Crotalaria</taxon>
    </lineage>
</organism>
<dbReference type="FunFam" id="1.10.10.60:FF:000076">
    <property type="entry name" value="Homeobox protein knotted-1-like 2"/>
    <property type="match status" value="1"/>
</dbReference>
<evidence type="ECO:0000256" key="2">
    <source>
        <dbReference type="ARBA" id="ARBA00023125"/>
    </source>
</evidence>
<accession>A0AAN9E6Q6</accession>
<dbReference type="GO" id="GO:0003677">
    <property type="term" value="F:DNA binding"/>
    <property type="evidence" value="ECO:0007669"/>
    <property type="project" value="UniProtKB-UniRule"/>
</dbReference>
<dbReference type="InterPro" id="IPR005541">
    <property type="entry name" value="KNOX2"/>
</dbReference>
<dbReference type="AlphaFoldDB" id="A0AAN9E6Q6"/>
<dbReference type="Pfam" id="PF03791">
    <property type="entry name" value="KNOX2"/>
    <property type="match status" value="1"/>
</dbReference>
<keyword evidence="4 5" id="KW-0539">Nucleus</keyword>
<keyword evidence="2 5" id="KW-0238">DNA-binding</keyword>
<dbReference type="Pfam" id="PF03790">
    <property type="entry name" value="KNOX1"/>
    <property type="match status" value="1"/>
</dbReference>
<dbReference type="SUPFAM" id="SSF46689">
    <property type="entry name" value="Homeodomain-like"/>
    <property type="match status" value="1"/>
</dbReference>
<dbReference type="InterPro" id="IPR008422">
    <property type="entry name" value="KN_HD"/>
</dbReference>
<feature type="compositionally biased region" description="Low complexity" evidence="7">
    <location>
        <begin position="39"/>
        <end position="72"/>
    </location>
</feature>
<dbReference type="PROSITE" id="PS51213">
    <property type="entry name" value="ELK"/>
    <property type="match status" value="1"/>
</dbReference>
<keyword evidence="3 5" id="KW-0371">Homeobox</keyword>
<gene>
    <name evidence="10" type="ORF">RIF29_40757</name>
</gene>
<feature type="DNA-binding region" description="Homeobox; TALE-type" evidence="5">
    <location>
        <begin position="308"/>
        <end position="371"/>
    </location>
</feature>
<evidence type="ECO:0000259" key="9">
    <source>
        <dbReference type="PROSITE" id="PS51213"/>
    </source>
</evidence>
<dbReference type="GO" id="GO:0005634">
    <property type="term" value="C:nucleus"/>
    <property type="evidence" value="ECO:0007669"/>
    <property type="project" value="UniProtKB-SubCell"/>
</dbReference>
<dbReference type="Pfam" id="PF05920">
    <property type="entry name" value="Homeobox_KN"/>
    <property type="match status" value="1"/>
</dbReference>
<feature type="compositionally biased region" description="Low complexity" evidence="7">
    <location>
        <begin position="136"/>
        <end position="150"/>
    </location>
</feature>
<dbReference type="PROSITE" id="PS00027">
    <property type="entry name" value="HOMEOBOX_1"/>
    <property type="match status" value="1"/>
</dbReference>
<sequence length="407" mass="45622">MEGGSSNGTSCLIPFGENSGGLYPMMMMPLVTSHHAGHHPINPHNLNSNLSNSNNNNNTAPITTTTTDANTNCVFLPIPSSSTNHHHHHHHNPNRNNNSGGNPSSSIMLENNNRNTTNTNNNSTGIGYYFMESDQNNNNNNGSSSSPSSSAVKAKIMAHPHYHRLLAAYVSCQKVGAPPEVVARLEEARASAVSMAGDTAGSACLGEDPALDQFMEAYCEMLTKYEQELSKPLKEAMLFLQRIECQFKNLTISSSDLACNETADRNGSSEEDVELQNIIDPQAEDRELKGQLLRKYSGYLGSLKQEFMKKRKKGKLPKEARQQLLEWWSRHYKWPYPSESQKLALAESTGLDQKQINNWFINQRKRHWKPSEDMQYMNVMVDPSHPHYYMENVMSNPFPMDLSDTML</sequence>
<comment type="caution">
    <text evidence="10">The sequence shown here is derived from an EMBL/GenBank/DDBJ whole genome shotgun (WGS) entry which is preliminary data.</text>
</comment>
<keyword evidence="11" id="KW-1185">Reference proteome</keyword>
<evidence type="ECO:0000259" key="8">
    <source>
        <dbReference type="PROSITE" id="PS50071"/>
    </source>
</evidence>
<evidence type="ECO:0000313" key="11">
    <source>
        <dbReference type="Proteomes" id="UP001372338"/>
    </source>
</evidence>
<evidence type="ECO:0000256" key="3">
    <source>
        <dbReference type="ARBA" id="ARBA00023155"/>
    </source>
</evidence>
<dbReference type="PROSITE" id="PS50071">
    <property type="entry name" value="HOMEOBOX_2"/>
    <property type="match status" value="1"/>
</dbReference>
<comment type="subcellular location">
    <subcellularLocation>
        <location evidence="1 5">Nucleus</location>
    </subcellularLocation>
</comment>
<dbReference type="InterPro" id="IPR050224">
    <property type="entry name" value="TALE_homeobox"/>
</dbReference>
<dbReference type="InterPro" id="IPR005540">
    <property type="entry name" value="KNOX1"/>
</dbReference>
<dbReference type="SMART" id="SM01256">
    <property type="entry name" value="KNOX2"/>
    <property type="match status" value="1"/>
</dbReference>
<name>A0AAN9E6Q6_CROPI</name>
<evidence type="ECO:0000256" key="1">
    <source>
        <dbReference type="ARBA" id="ARBA00004123"/>
    </source>
</evidence>
<proteinExistence type="inferred from homology"/>
<dbReference type="InterPro" id="IPR001356">
    <property type="entry name" value="HD"/>
</dbReference>
<evidence type="ECO:0000256" key="5">
    <source>
        <dbReference type="PROSITE-ProRule" id="PRU00108"/>
    </source>
</evidence>
<dbReference type="GO" id="GO:0000981">
    <property type="term" value="F:DNA-binding transcription factor activity, RNA polymerase II-specific"/>
    <property type="evidence" value="ECO:0007669"/>
    <property type="project" value="InterPro"/>
</dbReference>
<feature type="compositionally biased region" description="Basic residues" evidence="7">
    <location>
        <begin position="84"/>
        <end position="93"/>
    </location>
</feature>
<dbReference type="Pfam" id="PF03789">
    <property type="entry name" value="ELK"/>
    <property type="match status" value="1"/>
</dbReference>
<evidence type="ECO:0000256" key="6">
    <source>
        <dbReference type="PROSITE-ProRule" id="PRU00559"/>
    </source>
</evidence>
<dbReference type="SMART" id="SM01188">
    <property type="entry name" value="ELK"/>
    <property type="match status" value="1"/>
</dbReference>
<dbReference type="SMART" id="SM01255">
    <property type="entry name" value="KNOX1"/>
    <property type="match status" value="1"/>
</dbReference>
<evidence type="ECO:0000256" key="7">
    <source>
        <dbReference type="SAM" id="MobiDB-lite"/>
    </source>
</evidence>
<dbReference type="InterPro" id="IPR005539">
    <property type="entry name" value="ELK_dom"/>
</dbReference>
<dbReference type="InterPro" id="IPR009057">
    <property type="entry name" value="Homeodomain-like_sf"/>
</dbReference>
<protein>
    <submittedName>
        <fullName evidence="10">Uncharacterized protein</fullName>
    </submittedName>
</protein>
<dbReference type="Proteomes" id="UP001372338">
    <property type="component" value="Unassembled WGS sequence"/>
</dbReference>
<feature type="domain" description="ELK" evidence="9">
    <location>
        <begin position="287"/>
        <end position="307"/>
    </location>
</feature>
<feature type="region of interest" description="Disordered" evidence="7">
    <location>
        <begin position="38"/>
        <end position="154"/>
    </location>
</feature>
<dbReference type="Gene3D" id="1.10.10.60">
    <property type="entry name" value="Homeodomain-like"/>
    <property type="match status" value="1"/>
</dbReference>
<dbReference type="PANTHER" id="PTHR11850">
    <property type="entry name" value="HOMEOBOX PROTEIN TRANSCRIPTION FACTORS"/>
    <property type="match status" value="1"/>
</dbReference>
<dbReference type="CDD" id="cd00086">
    <property type="entry name" value="homeodomain"/>
    <property type="match status" value="1"/>
</dbReference>
<comment type="similarity">
    <text evidence="6">Belongs to the TALE/KNOX homeobox family.</text>
</comment>
<dbReference type="EMBL" id="JAYWIO010000008">
    <property type="protein sequence ID" value="KAK7245903.1"/>
    <property type="molecule type" value="Genomic_DNA"/>
</dbReference>
<dbReference type="SMART" id="SM00389">
    <property type="entry name" value="HOX"/>
    <property type="match status" value="1"/>
</dbReference>
<evidence type="ECO:0000256" key="4">
    <source>
        <dbReference type="ARBA" id="ARBA00023242"/>
    </source>
</evidence>
<dbReference type="InterPro" id="IPR017970">
    <property type="entry name" value="Homeobox_CS"/>
</dbReference>
<dbReference type="GO" id="GO:0009888">
    <property type="term" value="P:tissue development"/>
    <property type="evidence" value="ECO:0007669"/>
    <property type="project" value="UniProtKB-ARBA"/>
</dbReference>
<reference evidence="10 11" key="1">
    <citation type="submission" date="2024-01" db="EMBL/GenBank/DDBJ databases">
        <title>The genomes of 5 underutilized Papilionoideae crops provide insights into root nodulation and disease resistanc.</title>
        <authorList>
            <person name="Yuan L."/>
        </authorList>
    </citation>
    <scope>NUCLEOTIDE SEQUENCE [LARGE SCALE GENOMIC DNA]</scope>
    <source>
        <strain evidence="10">ZHUSHIDOU_FW_LH</strain>
        <tissue evidence="10">Leaf</tissue>
    </source>
</reference>